<dbReference type="InterPro" id="IPR025724">
    <property type="entry name" value="GAG-pre-integrase_dom"/>
</dbReference>
<dbReference type="GO" id="GO:0032196">
    <property type="term" value="P:transposition"/>
    <property type="evidence" value="ECO:0007669"/>
    <property type="project" value="UniProtKB-KW"/>
</dbReference>
<dbReference type="AlphaFoldDB" id="A0A9Q3GM39"/>
<dbReference type="Proteomes" id="UP000765509">
    <property type="component" value="Unassembled WGS sequence"/>
</dbReference>
<evidence type="ECO:0000256" key="13">
    <source>
        <dbReference type="ARBA" id="ARBA00048173"/>
    </source>
</evidence>
<name>A0A9Q3GM39_9BASI</name>
<dbReference type="GO" id="GO:0015074">
    <property type="term" value="P:DNA integration"/>
    <property type="evidence" value="ECO:0007669"/>
    <property type="project" value="UniProtKB-KW"/>
</dbReference>
<dbReference type="Pfam" id="PF25597">
    <property type="entry name" value="SH3_retrovirus"/>
    <property type="match status" value="1"/>
</dbReference>
<dbReference type="Gene3D" id="3.30.420.10">
    <property type="entry name" value="Ribonuclease H-like superfamily/Ribonuclease H"/>
    <property type="match status" value="1"/>
</dbReference>
<keyword evidence="8" id="KW-0694">RNA-binding</keyword>
<dbReference type="InterPro" id="IPR012337">
    <property type="entry name" value="RNaseH-like_sf"/>
</dbReference>
<evidence type="ECO:0000313" key="17">
    <source>
        <dbReference type="Proteomes" id="UP000765509"/>
    </source>
</evidence>
<dbReference type="GO" id="GO:0006310">
    <property type="term" value="P:DNA recombination"/>
    <property type="evidence" value="ECO:0007669"/>
    <property type="project" value="UniProtKB-KW"/>
</dbReference>
<dbReference type="GO" id="GO:0003964">
    <property type="term" value="F:RNA-directed DNA polymerase activity"/>
    <property type="evidence" value="ECO:0007669"/>
    <property type="project" value="UniProtKB-KW"/>
</dbReference>
<dbReference type="PANTHER" id="PTHR42648">
    <property type="entry name" value="TRANSPOSASE, PUTATIVE-RELATED"/>
    <property type="match status" value="1"/>
</dbReference>
<organism evidence="16 17">
    <name type="scientific">Austropuccinia psidii MF-1</name>
    <dbReference type="NCBI Taxonomy" id="1389203"/>
    <lineage>
        <taxon>Eukaryota</taxon>
        <taxon>Fungi</taxon>
        <taxon>Dikarya</taxon>
        <taxon>Basidiomycota</taxon>
        <taxon>Pucciniomycotina</taxon>
        <taxon>Pucciniomycetes</taxon>
        <taxon>Pucciniales</taxon>
        <taxon>Sphaerophragmiaceae</taxon>
        <taxon>Austropuccinia</taxon>
    </lineage>
</organism>
<keyword evidence="11" id="KW-0808">Transferase</keyword>
<keyword evidence="2" id="KW-0548">Nucleotidyltransferase</keyword>
<dbReference type="InterPro" id="IPR001584">
    <property type="entry name" value="Integrase_cat-core"/>
</dbReference>
<dbReference type="EMBL" id="AVOT02002844">
    <property type="protein sequence ID" value="MBW0471732.1"/>
    <property type="molecule type" value="Genomic_DNA"/>
</dbReference>
<keyword evidence="9" id="KW-0229">DNA integration</keyword>
<dbReference type="GO" id="GO:0004519">
    <property type="term" value="F:endonuclease activity"/>
    <property type="evidence" value="ECO:0007669"/>
    <property type="project" value="UniProtKB-KW"/>
</dbReference>
<keyword evidence="4" id="KW-0479">Metal-binding</keyword>
<evidence type="ECO:0000256" key="8">
    <source>
        <dbReference type="ARBA" id="ARBA00022884"/>
    </source>
</evidence>
<evidence type="ECO:0000256" key="1">
    <source>
        <dbReference type="ARBA" id="ARBA00022578"/>
    </source>
</evidence>
<evidence type="ECO:0000256" key="10">
    <source>
        <dbReference type="ARBA" id="ARBA00022918"/>
    </source>
</evidence>
<evidence type="ECO:0000256" key="11">
    <source>
        <dbReference type="ARBA" id="ARBA00022932"/>
    </source>
</evidence>
<evidence type="ECO:0000256" key="6">
    <source>
        <dbReference type="ARBA" id="ARBA00022801"/>
    </source>
</evidence>
<evidence type="ECO:0000256" key="9">
    <source>
        <dbReference type="ARBA" id="ARBA00022908"/>
    </source>
</evidence>
<keyword evidence="7" id="KW-0460">Magnesium</keyword>
<sequence>MNSVSINLISASEEPPVVNLTTQPKSENVDTSLLWHRHMGHLSIRNIKQLLQFKASDGIPAVKFDCIGICHPCSVAKSQHRPFQGISRQMVQGPGDIIIADLMGPLPPSLERKKYVLTIQDCFSRLTVAIPLLDKTGAKVELQQWILQFMNTMGYKVKIVRTDNGSEFKNIILDDFLKQQGILHEYLMPYEHHQNGKIERTNWTISEMARNSFNGANLPMTLWPWAYRHSVWIFNHTLHADSTKTPYEIVAKHKPSLDMLRVFGSKAFLYTHNFRKGFSDQATVGFHLGVAQDSKGWLFWIPDKGQIAKVASVKFDELSTYQGSCGNVGEIQARELFDGSMIEEIHKQDQMVSQMSKQHNLLNSMPTFYKDTMNFHELVNWFHAIKDELGSMAQEDVFEITSLKDASATVLHESICSTKWVFVKKDKPQKYKERLVSRGFQ</sequence>
<keyword evidence="17" id="KW-1185">Reference proteome</keyword>
<keyword evidence="11" id="KW-0239">DNA-directed DNA polymerase</keyword>
<dbReference type="PROSITE" id="PS50994">
    <property type="entry name" value="INTEGRASE"/>
    <property type="match status" value="1"/>
</dbReference>
<keyword evidence="12" id="KW-0233">DNA recombination</keyword>
<feature type="domain" description="Integrase catalytic" evidence="15">
    <location>
        <begin position="90"/>
        <end position="254"/>
    </location>
</feature>
<dbReference type="InterPro" id="IPR057670">
    <property type="entry name" value="SH3_retrovirus"/>
</dbReference>
<evidence type="ECO:0000256" key="3">
    <source>
        <dbReference type="ARBA" id="ARBA00022722"/>
    </source>
</evidence>
<keyword evidence="3" id="KW-0540">Nuclease</keyword>
<dbReference type="OrthoDB" id="2193507at2759"/>
<comment type="caution">
    <text evidence="16">The sequence shown here is derived from an EMBL/GenBank/DDBJ whole genome shotgun (WGS) entry which is preliminary data.</text>
</comment>
<dbReference type="GO" id="GO:0003723">
    <property type="term" value="F:RNA binding"/>
    <property type="evidence" value="ECO:0007669"/>
    <property type="project" value="UniProtKB-KW"/>
</dbReference>
<dbReference type="SUPFAM" id="SSF53098">
    <property type="entry name" value="Ribonuclease H-like"/>
    <property type="match status" value="1"/>
</dbReference>
<dbReference type="GO" id="GO:0003887">
    <property type="term" value="F:DNA-directed DNA polymerase activity"/>
    <property type="evidence" value="ECO:0007669"/>
    <property type="project" value="UniProtKB-KW"/>
</dbReference>
<comment type="catalytic activity">
    <reaction evidence="14">
        <text>DNA(n) + a 2'-deoxyribonucleoside 5'-triphosphate = DNA(n+1) + diphosphate</text>
        <dbReference type="Rhea" id="RHEA:22508"/>
        <dbReference type="Rhea" id="RHEA-COMP:17339"/>
        <dbReference type="Rhea" id="RHEA-COMP:17340"/>
        <dbReference type="ChEBI" id="CHEBI:33019"/>
        <dbReference type="ChEBI" id="CHEBI:61560"/>
        <dbReference type="ChEBI" id="CHEBI:173112"/>
        <dbReference type="EC" id="2.7.7.7"/>
    </reaction>
</comment>
<evidence type="ECO:0000313" key="16">
    <source>
        <dbReference type="EMBL" id="MBW0471732.1"/>
    </source>
</evidence>
<reference evidence="16" key="1">
    <citation type="submission" date="2021-03" db="EMBL/GenBank/DDBJ databases">
        <title>Draft genome sequence of rust myrtle Austropuccinia psidii MF-1, a brazilian biotype.</title>
        <authorList>
            <person name="Quecine M.C."/>
            <person name="Pachon D.M.R."/>
            <person name="Bonatelli M.L."/>
            <person name="Correr F.H."/>
            <person name="Franceschini L.M."/>
            <person name="Leite T.F."/>
            <person name="Margarido G.R.A."/>
            <person name="Almeida C.A."/>
            <person name="Ferrarezi J.A."/>
            <person name="Labate C.A."/>
        </authorList>
    </citation>
    <scope>NUCLEOTIDE SEQUENCE</scope>
    <source>
        <strain evidence="16">MF-1</strain>
    </source>
</reference>
<dbReference type="Pfam" id="PF13976">
    <property type="entry name" value="gag_pre-integrs"/>
    <property type="match status" value="1"/>
</dbReference>
<comment type="catalytic activity">
    <reaction evidence="13">
        <text>DNA(n) + a 2'-deoxyribonucleoside 5'-triphosphate = DNA(n+1) + diphosphate</text>
        <dbReference type="Rhea" id="RHEA:22508"/>
        <dbReference type="Rhea" id="RHEA-COMP:17339"/>
        <dbReference type="Rhea" id="RHEA-COMP:17340"/>
        <dbReference type="ChEBI" id="CHEBI:33019"/>
        <dbReference type="ChEBI" id="CHEBI:61560"/>
        <dbReference type="ChEBI" id="CHEBI:173112"/>
        <dbReference type="EC" id="2.7.7.49"/>
    </reaction>
</comment>
<evidence type="ECO:0000256" key="4">
    <source>
        <dbReference type="ARBA" id="ARBA00022723"/>
    </source>
</evidence>
<dbReference type="GO" id="GO:0005634">
    <property type="term" value="C:nucleus"/>
    <property type="evidence" value="ECO:0007669"/>
    <property type="project" value="UniProtKB-ARBA"/>
</dbReference>
<evidence type="ECO:0000256" key="14">
    <source>
        <dbReference type="ARBA" id="ARBA00049244"/>
    </source>
</evidence>
<evidence type="ECO:0000256" key="7">
    <source>
        <dbReference type="ARBA" id="ARBA00022842"/>
    </source>
</evidence>
<dbReference type="GO" id="GO:0046872">
    <property type="term" value="F:metal ion binding"/>
    <property type="evidence" value="ECO:0007669"/>
    <property type="project" value="UniProtKB-KW"/>
</dbReference>
<evidence type="ECO:0000256" key="12">
    <source>
        <dbReference type="ARBA" id="ARBA00023172"/>
    </source>
</evidence>
<keyword evidence="5" id="KW-0255">Endonuclease</keyword>
<dbReference type="GO" id="GO:0016787">
    <property type="term" value="F:hydrolase activity"/>
    <property type="evidence" value="ECO:0007669"/>
    <property type="project" value="UniProtKB-KW"/>
</dbReference>
<evidence type="ECO:0000256" key="2">
    <source>
        <dbReference type="ARBA" id="ARBA00022695"/>
    </source>
</evidence>
<proteinExistence type="predicted"/>
<keyword evidence="6" id="KW-0378">Hydrolase</keyword>
<dbReference type="PANTHER" id="PTHR42648:SF11">
    <property type="entry name" value="TRANSPOSON TY4-P GAG-POL POLYPROTEIN"/>
    <property type="match status" value="1"/>
</dbReference>
<accession>A0A9Q3GM39</accession>
<protein>
    <recommendedName>
        <fullName evidence="15">Integrase catalytic domain-containing protein</fullName>
    </recommendedName>
</protein>
<keyword evidence="10" id="KW-0695">RNA-directed DNA polymerase</keyword>
<dbReference type="Pfam" id="PF00665">
    <property type="entry name" value="rve"/>
    <property type="match status" value="1"/>
</dbReference>
<dbReference type="InterPro" id="IPR039537">
    <property type="entry name" value="Retrotran_Ty1/copia-like"/>
</dbReference>
<keyword evidence="1" id="KW-0815">Transposition</keyword>
<evidence type="ECO:0000256" key="5">
    <source>
        <dbReference type="ARBA" id="ARBA00022759"/>
    </source>
</evidence>
<gene>
    <name evidence="16" type="ORF">O181_011447</name>
</gene>
<evidence type="ECO:0000259" key="15">
    <source>
        <dbReference type="PROSITE" id="PS50994"/>
    </source>
</evidence>
<dbReference type="InterPro" id="IPR036397">
    <property type="entry name" value="RNaseH_sf"/>
</dbReference>